<proteinExistence type="predicted"/>
<evidence type="ECO:0000256" key="1">
    <source>
        <dbReference type="PROSITE-ProRule" id="PRU00169"/>
    </source>
</evidence>
<dbReference type="PROSITE" id="PS50883">
    <property type="entry name" value="EAL"/>
    <property type="match status" value="1"/>
</dbReference>
<evidence type="ECO:0000313" key="7">
    <source>
        <dbReference type="Proteomes" id="UP001222087"/>
    </source>
</evidence>
<dbReference type="PANTHER" id="PTHR44757:SF2">
    <property type="entry name" value="BIOFILM ARCHITECTURE MAINTENANCE PROTEIN MBAA"/>
    <property type="match status" value="1"/>
</dbReference>
<organism evidence="6 7">
    <name type="scientific">Legionella cardiaca</name>
    <dbReference type="NCBI Taxonomy" id="1071983"/>
    <lineage>
        <taxon>Bacteria</taxon>
        <taxon>Pseudomonadati</taxon>
        <taxon>Pseudomonadota</taxon>
        <taxon>Gammaproteobacteria</taxon>
        <taxon>Legionellales</taxon>
        <taxon>Legionellaceae</taxon>
        <taxon>Legionella</taxon>
    </lineage>
</organism>
<dbReference type="InterPro" id="IPR011006">
    <property type="entry name" value="CheY-like_superfamily"/>
</dbReference>
<dbReference type="SUPFAM" id="SSF55073">
    <property type="entry name" value="Nucleotide cyclase"/>
    <property type="match status" value="1"/>
</dbReference>
<dbReference type="InterPro" id="IPR052155">
    <property type="entry name" value="Biofilm_reg_signaling"/>
</dbReference>
<dbReference type="NCBIfam" id="TIGR00254">
    <property type="entry name" value="GGDEF"/>
    <property type="match status" value="1"/>
</dbReference>
<dbReference type="NCBIfam" id="TIGR00229">
    <property type="entry name" value="sensory_box"/>
    <property type="match status" value="1"/>
</dbReference>
<dbReference type="InterPro" id="IPR001789">
    <property type="entry name" value="Sig_transdc_resp-reg_receiver"/>
</dbReference>
<dbReference type="Pfam" id="PF00990">
    <property type="entry name" value="GGDEF"/>
    <property type="match status" value="1"/>
</dbReference>
<dbReference type="InterPro" id="IPR035919">
    <property type="entry name" value="EAL_sf"/>
</dbReference>
<dbReference type="CDD" id="cd01948">
    <property type="entry name" value="EAL"/>
    <property type="match status" value="1"/>
</dbReference>
<dbReference type="Gene3D" id="3.30.70.270">
    <property type="match status" value="1"/>
</dbReference>
<evidence type="ECO:0000313" key="6">
    <source>
        <dbReference type="EMBL" id="WED43085.1"/>
    </source>
</evidence>
<gene>
    <name evidence="6" type="ORF">PXX05_14480</name>
</gene>
<accession>A0ABY8AQW8</accession>
<dbReference type="SMART" id="SM00091">
    <property type="entry name" value="PAS"/>
    <property type="match status" value="1"/>
</dbReference>
<feature type="domain" description="EAL" evidence="4">
    <location>
        <begin position="487"/>
        <end position="739"/>
    </location>
</feature>
<dbReference type="InterPro" id="IPR043128">
    <property type="entry name" value="Rev_trsase/Diguanyl_cyclase"/>
</dbReference>
<dbReference type="RefSeq" id="WP_275088899.1">
    <property type="nucleotide sequence ID" value="NZ_CP119078.1"/>
</dbReference>
<feature type="domain" description="PAS" evidence="3">
    <location>
        <begin position="188"/>
        <end position="228"/>
    </location>
</feature>
<evidence type="ECO:0000259" key="4">
    <source>
        <dbReference type="PROSITE" id="PS50883"/>
    </source>
</evidence>
<protein>
    <submittedName>
        <fullName evidence="6">EAL domain-containing protein</fullName>
    </submittedName>
</protein>
<dbReference type="SUPFAM" id="SSF141868">
    <property type="entry name" value="EAL domain-like"/>
    <property type="match status" value="1"/>
</dbReference>
<dbReference type="InterPro" id="IPR001633">
    <property type="entry name" value="EAL_dom"/>
</dbReference>
<dbReference type="SMART" id="SM00052">
    <property type="entry name" value="EAL"/>
    <property type="match status" value="1"/>
</dbReference>
<dbReference type="CDD" id="cd01949">
    <property type="entry name" value="GGDEF"/>
    <property type="match status" value="1"/>
</dbReference>
<dbReference type="InterPro" id="IPR000014">
    <property type="entry name" value="PAS"/>
</dbReference>
<sequence>MITATKSVKILIIDDNPAIHSDFIKILTTKSSNDDLELAGLEHELFGKKTADKSLPAFRLITATQGQEGVAKIAKGITENDPYALAFVDIRMPPGWDGIETAKKIWEIDPNIQIVICTAYSDYTWEETIQHLGQRENLLILKKPFDSIAVRQLSCALTKKWQLLQESREYTQLLEKQVKERTQSLQESLSVTRGTLESSADGILVVNNKGEIIDFNQNLIKMFGISKNLMAVKNALSVFQNIAEKIEKSDIFLKSTTKLLNLKNNSKTITLKCKDERILEIHTQPYKLHDTISGRIWCFRDVTKRALLEEQLQYQATHDSLTQLPNRALLSDRLAQLISYSKRNNTIFCVLFFDLDRFKLVNDSFSHFVGDQLLQDVVNRIRQAMREEDTLARLGGDEFVAILKSQDETHIAKVAKKLLDIFHEPFNVSSHQIWITPSIGIATFPRDGQTTSELLRNADIAMYRAKEQGGNQFQFYTYSLGKKSVARLELETELCQAIENNEFFLCYQPQLDFTTRRLVSAEALIRWRHPKKGVLLPINFIPLAEETGLILPIGEWVLTEACKQNKRWQDIGLPEIRIAVNIATKQLKHPNFGQVIRRILAETKLEPNFLEIEITENVILTSIEAASIFNDLKELGIHLALDNFGSGYMILNHLKVFPIDRVKIAQSYINNIHTNKADEVIVQAIIALAKNLNLGVVAEGVESKEQIRFLQTHQCTEAQGYYFCKPLASEEFEQFLKNV</sequence>
<dbReference type="PROSITE" id="PS50110">
    <property type="entry name" value="RESPONSE_REGULATORY"/>
    <property type="match status" value="1"/>
</dbReference>
<keyword evidence="1" id="KW-0597">Phosphoprotein</keyword>
<dbReference type="InterPro" id="IPR000160">
    <property type="entry name" value="GGDEF_dom"/>
</dbReference>
<evidence type="ECO:0000259" key="2">
    <source>
        <dbReference type="PROSITE" id="PS50110"/>
    </source>
</evidence>
<dbReference type="InterPro" id="IPR029787">
    <property type="entry name" value="Nucleotide_cyclase"/>
</dbReference>
<feature type="modified residue" description="4-aspartylphosphate" evidence="1">
    <location>
        <position position="89"/>
    </location>
</feature>
<dbReference type="PANTHER" id="PTHR44757">
    <property type="entry name" value="DIGUANYLATE CYCLASE DGCP"/>
    <property type="match status" value="1"/>
</dbReference>
<dbReference type="Gene3D" id="3.30.450.20">
    <property type="entry name" value="PAS domain"/>
    <property type="match status" value="1"/>
</dbReference>
<dbReference type="PROSITE" id="PS50887">
    <property type="entry name" value="GGDEF"/>
    <property type="match status" value="1"/>
</dbReference>
<dbReference type="Pfam" id="PF00563">
    <property type="entry name" value="EAL"/>
    <property type="match status" value="1"/>
</dbReference>
<dbReference type="SMART" id="SM00267">
    <property type="entry name" value="GGDEF"/>
    <property type="match status" value="1"/>
</dbReference>
<dbReference type="InterPro" id="IPR035965">
    <property type="entry name" value="PAS-like_dom_sf"/>
</dbReference>
<keyword evidence="7" id="KW-1185">Reference proteome</keyword>
<dbReference type="SUPFAM" id="SSF55785">
    <property type="entry name" value="PYP-like sensor domain (PAS domain)"/>
    <property type="match status" value="1"/>
</dbReference>
<name>A0ABY8AQW8_9GAMM</name>
<feature type="domain" description="GGDEF" evidence="5">
    <location>
        <begin position="346"/>
        <end position="478"/>
    </location>
</feature>
<dbReference type="PROSITE" id="PS50112">
    <property type="entry name" value="PAS"/>
    <property type="match status" value="1"/>
</dbReference>
<evidence type="ECO:0000259" key="5">
    <source>
        <dbReference type="PROSITE" id="PS50887"/>
    </source>
</evidence>
<reference evidence="6 7" key="1">
    <citation type="submission" date="2023-02" db="EMBL/GenBank/DDBJ databases">
        <title>Genome Sequence of L. cardiaca H63T.</title>
        <authorList>
            <person name="Lopez A.E."/>
            <person name="Cianciotto N.P."/>
        </authorList>
    </citation>
    <scope>NUCLEOTIDE SEQUENCE [LARGE SCALE GENOMIC DNA]</scope>
    <source>
        <strain evidence="6 7">H63</strain>
    </source>
</reference>
<dbReference type="Proteomes" id="UP001222087">
    <property type="component" value="Chromosome"/>
</dbReference>
<feature type="domain" description="Response regulatory" evidence="2">
    <location>
        <begin position="9"/>
        <end position="158"/>
    </location>
</feature>
<dbReference type="EMBL" id="CP119078">
    <property type="protein sequence ID" value="WED43085.1"/>
    <property type="molecule type" value="Genomic_DNA"/>
</dbReference>
<dbReference type="Gene3D" id="3.40.50.2300">
    <property type="match status" value="1"/>
</dbReference>
<evidence type="ECO:0000259" key="3">
    <source>
        <dbReference type="PROSITE" id="PS50112"/>
    </source>
</evidence>
<dbReference type="SUPFAM" id="SSF52172">
    <property type="entry name" value="CheY-like"/>
    <property type="match status" value="1"/>
</dbReference>
<dbReference type="Gene3D" id="3.20.20.450">
    <property type="entry name" value="EAL domain"/>
    <property type="match status" value="1"/>
</dbReference>
<dbReference type="Pfam" id="PF13426">
    <property type="entry name" value="PAS_9"/>
    <property type="match status" value="1"/>
</dbReference>